<reference evidence="1 2" key="1">
    <citation type="submission" date="2016-01" db="EMBL/GenBank/DDBJ databases">
        <title>Genome sequence of Oerskovia enterophila VJag, an agar and cellulose degrading bacterium.</title>
        <authorList>
            <person name="Poehlein A."/>
            <person name="Jag V."/>
            <person name="Bengelsdorf F."/>
            <person name="Duerre P."/>
            <person name="Daniel R."/>
        </authorList>
    </citation>
    <scope>NUCLEOTIDE SEQUENCE [LARGE SCALE GENOMIC DNA]</scope>
    <source>
        <strain evidence="1 2">VJag</strain>
    </source>
</reference>
<dbReference type="SUPFAM" id="SSF51735">
    <property type="entry name" value="NAD(P)-binding Rossmann-fold domains"/>
    <property type="match status" value="1"/>
</dbReference>
<dbReference type="Gene3D" id="3.90.25.10">
    <property type="entry name" value="UDP-galactose 4-epimerase, domain 1"/>
    <property type="match status" value="1"/>
</dbReference>
<dbReference type="GO" id="GO:0016491">
    <property type="term" value="F:oxidoreductase activity"/>
    <property type="evidence" value="ECO:0007669"/>
    <property type="project" value="UniProtKB-KW"/>
</dbReference>
<dbReference type="EMBL" id="LRIE01000068">
    <property type="protein sequence ID" value="KZM35593.1"/>
    <property type="molecule type" value="Genomic_DNA"/>
</dbReference>
<organism evidence="1 2">
    <name type="scientific">Oerskovia enterophila</name>
    <dbReference type="NCBI Taxonomy" id="43678"/>
    <lineage>
        <taxon>Bacteria</taxon>
        <taxon>Bacillati</taxon>
        <taxon>Actinomycetota</taxon>
        <taxon>Actinomycetes</taxon>
        <taxon>Micrococcales</taxon>
        <taxon>Cellulomonadaceae</taxon>
        <taxon>Oerskovia</taxon>
    </lineage>
</organism>
<dbReference type="AlphaFoldDB" id="A0A163RQI9"/>
<gene>
    <name evidence="1" type="primary">azoB</name>
    <name evidence="1" type="ORF">OJAG_17000</name>
</gene>
<name>A0A163RQI9_9CELL</name>
<dbReference type="PANTHER" id="PTHR43162">
    <property type="match status" value="1"/>
</dbReference>
<dbReference type="Proteomes" id="UP000076447">
    <property type="component" value="Unassembled WGS sequence"/>
</dbReference>
<comment type="caution">
    <text evidence="1">The sequence shown here is derived from an EMBL/GenBank/DDBJ whole genome shotgun (WGS) entry which is preliminary data.</text>
</comment>
<dbReference type="STRING" id="43678.OJAG_17000"/>
<proteinExistence type="predicted"/>
<evidence type="ECO:0000313" key="1">
    <source>
        <dbReference type="EMBL" id="KZM35593.1"/>
    </source>
</evidence>
<keyword evidence="1" id="KW-0560">Oxidoreductase</keyword>
<dbReference type="PANTHER" id="PTHR43162:SF1">
    <property type="entry name" value="PRESTALK A DIFFERENTIATION PROTEIN A"/>
    <property type="match status" value="1"/>
</dbReference>
<dbReference type="OrthoDB" id="3243290at2"/>
<sequence length="302" mass="31642">MTANQPHPTTSTGDAGRPDLVAVVGATGKTGRRVAARLAARGIAVRPVSRSTETRLDWDDAATWAPALAGADAAYVAVAPDLAAPGIPEVVAGFARVAAHVGVQRLVLLSGRGEPEAQRAEQLVAEAFPARTVVRCAWFAQNFSESFLLDPVLDGVVPLPVDAVVEPFVDLEDVADVAVAALTEDGHAGRVYELTGPRLLTFGEALAEVGAASGRDVRLVTVTGDEFAAGLTAAGVPADAIDLTRYLFEEVLDGRNEHLTHGVREALGREPHDFTEFARREARAWAPVSSPVSAPAALDEVH</sequence>
<accession>A0A163RQI9</accession>
<dbReference type="InterPro" id="IPR036291">
    <property type="entry name" value="NAD(P)-bd_dom_sf"/>
</dbReference>
<protein>
    <submittedName>
        <fullName evidence="1">NAD(P)H azoreductase</fullName>
        <ecNumber evidence="1">1.7.-.-</ecNumber>
    </submittedName>
</protein>
<dbReference type="RefSeq" id="WP_068708140.1">
    <property type="nucleotide sequence ID" value="NZ_LRIE01000068.1"/>
</dbReference>
<dbReference type="InterPro" id="IPR051604">
    <property type="entry name" value="Ergot_Alk_Oxidoreductase"/>
</dbReference>
<dbReference type="PATRIC" id="fig|43678.3.peg.1781"/>
<evidence type="ECO:0000313" key="2">
    <source>
        <dbReference type="Proteomes" id="UP000076447"/>
    </source>
</evidence>
<dbReference type="EC" id="1.7.-.-" evidence="1"/>
<dbReference type="Gene3D" id="3.40.50.720">
    <property type="entry name" value="NAD(P)-binding Rossmann-like Domain"/>
    <property type="match status" value="1"/>
</dbReference>